<reference evidence="3 4" key="1">
    <citation type="submission" date="2018-05" db="EMBL/GenBank/DDBJ databases">
        <title>Genomic Encyclopedia of Archaeal and Bacterial Type Strains, Phase II (KMG-II): from individual species to whole genera.</title>
        <authorList>
            <person name="Goeker M."/>
        </authorList>
    </citation>
    <scope>NUCLEOTIDE SEQUENCE [LARGE SCALE GENOMIC DNA]</scope>
    <source>
        <strain evidence="3 4">DSM 23514</strain>
    </source>
</reference>
<gene>
    <name evidence="2" type="ORF">HZY62_19035</name>
    <name evidence="3" type="ORF">LX92_03898</name>
</gene>
<name>A0A316DS27_9FLAO</name>
<proteinExistence type="predicted"/>
<evidence type="ECO:0000313" key="4">
    <source>
        <dbReference type="Proteomes" id="UP000245667"/>
    </source>
</evidence>
<dbReference type="InterPro" id="IPR050644">
    <property type="entry name" value="PG_Glycine_Bridge_Synth"/>
</dbReference>
<dbReference type="Proteomes" id="UP000245667">
    <property type="component" value="Unassembled WGS sequence"/>
</dbReference>
<comment type="caution">
    <text evidence="3">The sequence shown here is derived from an EMBL/GenBank/DDBJ whole genome shotgun (WGS) entry which is preliminary data.</text>
</comment>
<evidence type="ECO:0000313" key="3">
    <source>
        <dbReference type="EMBL" id="PWK21097.1"/>
    </source>
</evidence>
<keyword evidence="5" id="KW-1185">Reference proteome</keyword>
<dbReference type="AlphaFoldDB" id="A0A316DS27"/>
<dbReference type="Pfam" id="PF13480">
    <property type="entry name" value="Acetyltransf_6"/>
    <property type="match status" value="1"/>
</dbReference>
<dbReference type="InterPro" id="IPR016181">
    <property type="entry name" value="Acyl_CoA_acyltransferase"/>
</dbReference>
<dbReference type="SUPFAM" id="SSF55729">
    <property type="entry name" value="Acyl-CoA N-acyltransferases (Nat)"/>
    <property type="match status" value="1"/>
</dbReference>
<accession>A0A316DS27</accession>
<organism evidence="3 4">
    <name type="scientific">Maribacter polysiphoniae</name>
    <dbReference type="NCBI Taxonomy" id="429344"/>
    <lineage>
        <taxon>Bacteria</taxon>
        <taxon>Pseudomonadati</taxon>
        <taxon>Bacteroidota</taxon>
        <taxon>Flavobacteriia</taxon>
        <taxon>Flavobacteriales</taxon>
        <taxon>Flavobacteriaceae</taxon>
        <taxon>Maribacter</taxon>
    </lineage>
</organism>
<reference evidence="2 5" key="2">
    <citation type="submission" date="2020-07" db="EMBL/GenBank/DDBJ databases">
        <title>The draft genome sequence of Maribacter polysiphoniae KCTC 22021.</title>
        <authorList>
            <person name="Mu L."/>
        </authorList>
    </citation>
    <scope>NUCLEOTIDE SEQUENCE [LARGE SCALE GENOMIC DNA]</scope>
    <source>
        <strain evidence="2 5">KCTC 22021</strain>
    </source>
</reference>
<dbReference type="InterPro" id="IPR038740">
    <property type="entry name" value="BioF2-like_GNAT_dom"/>
</dbReference>
<keyword evidence="3" id="KW-0808">Transferase</keyword>
<evidence type="ECO:0000313" key="2">
    <source>
        <dbReference type="EMBL" id="MBD1262699.1"/>
    </source>
</evidence>
<evidence type="ECO:0000313" key="5">
    <source>
        <dbReference type="Proteomes" id="UP000651837"/>
    </source>
</evidence>
<sequence>MIKIIKKKNDWCPLIRSSKNSDFYHTYDYHHLSKNKEELPVLITYSESDKTISLPLLLRKIEGTPFFDATSVYGYSGPTIKNIPTDFDNSVFKEELNRIFQELKIISVFSRLNPFVEHQNSVLTGLGDLSMSGKVIYIDLTKDLDTQKSAYDKRLRTYINKARRQCGLRLAEGPEDLDIFIEMYYENMKRVNAKKSYFFSKKYFVDLLKTKDFETEILLATHDESKKIIGGAMFIKKNKIVQYHLSGAKEEYLALNAIKLIIDEMRIRATQEGYKYLNLGGGVGGQEDSLFHFKSKFSKDYKDFELWKYVVNQKVYDDLVTQVIGQESSSLRFKAYTKYFPFYRCNSNELKAINL</sequence>
<dbReference type="OrthoDB" id="9785911at2"/>
<dbReference type="EMBL" id="JACWLN010000012">
    <property type="protein sequence ID" value="MBD1262699.1"/>
    <property type="molecule type" value="Genomic_DNA"/>
</dbReference>
<evidence type="ECO:0000259" key="1">
    <source>
        <dbReference type="Pfam" id="PF13480"/>
    </source>
</evidence>
<dbReference type="PANTHER" id="PTHR36174">
    <property type="entry name" value="LIPID II:GLYCINE GLYCYLTRANSFERASE"/>
    <property type="match status" value="1"/>
</dbReference>
<dbReference type="PANTHER" id="PTHR36174:SF1">
    <property type="entry name" value="LIPID II:GLYCINE GLYCYLTRANSFERASE"/>
    <property type="match status" value="1"/>
</dbReference>
<dbReference type="EMBL" id="QGGQ01000013">
    <property type="protein sequence ID" value="PWK21097.1"/>
    <property type="molecule type" value="Genomic_DNA"/>
</dbReference>
<dbReference type="Proteomes" id="UP000651837">
    <property type="component" value="Unassembled WGS sequence"/>
</dbReference>
<dbReference type="GO" id="GO:0016740">
    <property type="term" value="F:transferase activity"/>
    <property type="evidence" value="ECO:0007669"/>
    <property type="project" value="UniProtKB-KW"/>
</dbReference>
<dbReference type="Gene3D" id="3.40.630.30">
    <property type="match status" value="1"/>
</dbReference>
<feature type="domain" description="BioF2-like acetyltransferase" evidence="1">
    <location>
        <begin position="153"/>
        <end position="282"/>
    </location>
</feature>
<dbReference type="RefSeq" id="WP_109654154.1">
    <property type="nucleotide sequence ID" value="NZ_JACWLN010000012.1"/>
</dbReference>
<protein>
    <submittedName>
        <fullName evidence="3">Acetyltransferase (GNAT) family protein</fullName>
    </submittedName>
    <submittedName>
        <fullName evidence="2">GNAT family N-acetyltransferase</fullName>
    </submittedName>
</protein>